<proteinExistence type="predicted"/>
<keyword evidence="2" id="KW-1185">Reference proteome</keyword>
<accession>A0ACC2NRN5</accession>
<sequence length="456" mass="50871">MENNNTLSNGGIHQQEPSPSGVQRFRSDRSKRAPKEIPAVETINWLLHRHYSRNEYEKCKALIEAELNKHNGRCEYPNYLKGLILRREGKVQDSLDCFQKSYSLNPTNVDNAKQIAKSLFLLGDHKRAIEVLQESLKISDDPDWEIHYYLGECYTIVNHLQDARVHLIRASELTKSESPYLALVKLCNKQDRVIESIAVYEQALRVLPESEEITMDLGLTYLGLGDTKRAFQQFGTALAQSSTNVAAILPMAYVMQSSGEFDVAFSKYRSAAQSMPESWSIWNNVGMCLYGKQKYVSAITCLRRAHYLNPLGQPAACNLAIVYLATGQPASAAVYSCAAVAASPDSHMPYLLLGLALRRLEDIDGAERALEKAHSIAPQDPQVLINYAIVVDAQSKVDRARELLADIGDVAAIVDVEPQITIAAKQLATKLRNDNESKSPSTSINHEHRILDEDEV</sequence>
<comment type="caution">
    <text evidence="1">The sequence shown here is derived from an EMBL/GenBank/DDBJ whole genome shotgun (WGS) entry which is preliminary data.</text>
</comment>
<gene>
    <name evidence="1" type="ORF">QAD02_004765</name>
</gene>
<dbReference type="Proteomes" id="UP001239111">
    <property type="component" value="Chromosome 3"/>
</dbReference>
<reference evidence="1" key="1">
    <citation type="submission" date="2023-04" db="EMBL/GenBank/DDBJ databases">
        <title>A chromosome-level genome assembly of the parasitoid wasp Eretmocerus hayati.</title>
        <authorList>
            <person name="Zhong Y."/>
            <person name="Liu S."/>
            <person name="Liu Y."/>
        </authorList>
    </citation>
    <scope>NUCLEOTIDE SEQUENCE</scope>
    <source>
        <strain evidence="1">ZJU_SS_LIU_2023</strain>
    </source>
</reference>
<evidence type="ECO:0000313" key="2">
    <source>
        <dbReference type="Proteomes" id="UP001239111"/>
    </source>
</evidence>
<evidence type="ECO:0000313" key="1">
    <source>
        <dbReference type="EMBL" id="KAJ8673503.1"/>
    </source>
</evidence>
<organism evidence="1 2">
    <name type="scientific">Eretmocerus hayati</name>
    <dbReference type="NCBI Taxonomy" id="131215"/>
    <lineage>
        <taxon>Eukaryota</taxon>
        <taxon>Metazoa</taxon>
        <taxon>Ecdysozoa</taxon>
        <taxon>Arthropoda</taxon>
        <taxon>Hexapoda</taxon>
        <taxon>Insecta</taxon>
        <taxon>Pterygota</taxon>
        <taxon>Neoptera</taxon>
        <taxon>Endopterygota</taxon>
        <taxon>Hymenoptera</taxon>
        <taxon>Apocrita</taxon>
        <taxon>Proctotrupomorpha</taxon>
        <taxon>Chalcidoidea</taxon>
        <taxon>Aphelinidae</taxon>
        <taxon>Aphelininae</taxon>
        <taxon>Eretmocerus</taxon>
    </lineage>
</organism>
<name>A0ACC2NRN5_9HYME</name>
<protein>
    <submittedName>
        <fullName evidence="1">Uncharacterized protein</fullName>
    </submittedName>
</protein>
<dbReference type="EMBL" id="CM056743">
    <property type="protein sequence ID" value="KAJ8673503.1"/>
    <property type="molecule type" value="Genomic_DNA"/>
</dbReference>